<dbReference type="RefSeq" id="WP_128767803.1">
    <property type="nucleotide sequence ID" value="NZ_RXOC01000002.1"/>
</dbReference>
<reference evidence="1 2" key="1">
    <citation type="submission" date="2018-12" db="EMBL/GenBank/DDBJ databases">
        <title>The Draft Genome Sequence of the Soil Bacterium Pedobacter tournemirensis R1.</title>
        <authorList>
            <person name="He J."/>
        </authorList>
    </citation>
    <scope>NUCLEOTIDE SEQUENCE [LARGE SCALE GENOMIC DNA]</scope>
    <source>
        <strain evidence="1 2">R1</strain>
    </source>
</reference>
<proteinExistence type="predicted"/>
<accession>A0A4Q0MDS2</accession>
<dbReference type="Proteomes" id="UP000290848">
    <property type="component" value="Unassembled WGS sequence"/>
</dbReference>
<dbReference type="AlphaFoldDB" id="A0A4Q0MDS2"/>
<dbReference type="EMBL" id="RXOC01000002">
    <property type="protein sequence ID" value="RXF71557.1"/>
    <property type="molecule type" value="Genomic_DNA"/>
</dbReference>
<name>A0A4Q0MDS2_9SPHI</name>
<sequence>MKRSIKLFSILLGISLFLITCRKEEYNLERALDKSEIKYSIVQDKSADAGGNTVILKNETAGTISMWDFGTGRSTNAVDTVHFAFKGDYTIKFAVLTGGSIVELDPVTIKVTEDNLNYVNDPLWTAISGGVGQEKVWLLDTDAKFFNGPLTFFGVNNGWLKEGNPWNGGANSTGCYGADCWTWGPDLTTIYADKMTKTDYGTMTFSLKGGAIFTADKKFEKVTQTGTYYLNSAGKTLSITNGSILRDYKPAKNGLRGISNWSNYTILSLDENTMQLGVIRDKDVDGEGLCMLSYNFISKQYSDNWVPEETGPDEGFDPTFASGKLLEMLTGNTSSGRMWALDAAGNPVDWIAKGKGWTKTAADSKTWGWNDDWDAIAKNSWILFDRLNGGMNYTLNQNGSFTRGTFSINQETNEITLNGGTLIQNPGHWMSPTTNKIKVIKAFPGKVESKGIWFGTSYDAAKDEWLAFHYIL</sequence>
<evidence type="ECO:0008006" key="3">
    <source>
        <dbReference type="Google" id="ProtNLM"/>
    </source>
</evidence>
<evidence type="ECO:0000313" key="2">
    <source>
        <dbReference type="Proteomes" id="UP000290848"/>
    </source>
</evidence>
<evidence type="ECO:0000313" key="1">
    <source>
        <dbReference type="EMBL" id="RXF71557.1"/>
    </source>
</evidence>
<comment type="caution">
    <text evidence="1">The sequence shown here is derived from an EMBL/GenBank/DDBJ whole genome shotgun (WGS) entry which is preliminary data.</text>
</comment>
<gene>
    <name evidence="1" type="ORF">EKH83_02390</name>
</gene>
<organism evidence="1 2">
    <name type="scientific">Arcticibacter tournemirensis</name>
    <dbReference type="NCBI Taxonomy" id="699437"/>
    <lineage>
        <taxon>Bacteria</taxon>
        <taxon>Pseudomonadati</taxon>
        <taxon>Bacteroidota</taxon>
        <taxon>Sphingobacteriia</taxon>
        <taxon>Sphingobacteriales</taxon>
        <taxon>Sphingobacteriaceae</taxon>
        <taxon>Arcticibacter</taxon>
    </lineage>
</organism>
<protein>
    <recommendedName>
        <fullName evidence="3">PKD domain-containing protein</fullName>
    </recommendedName>
</protein>